<organism evidence="1 2">
    <name type="scientific">Micromonospora arborensis</name>
    <dbReference type="NCBI Taxonomy" id="2116518"/>
    <lineage>
        <taxon>Bacteria</taxon>
        <taxon>Bacillati</taxon>
        <taxon>Actinomycetota</taxon>
        <taxon>Actinomycetes</taxon>
        <taxon>Micromonosporales</taxon>
        <taxon>Micromonosporaceae</taxon>
        <taxon>Micromonospora</taxon>
    </lineage>
</organism>
<dbReference type="InterPro" id="IPR009351">
    <property type="entry name" value="AlkZ-like"/>
</dbReference>
<accession>A0A318NFY4</accession>
<dbReference type="EMBL" id="PYBV01000025">
    <property type="protein sequence ID" value="PYC67913.1"/>
    <property type="molecule type" value="Genomic_DNA"/>
</dbReference>
<protein>
    <recommendedName>
        <fullName evidence="3">Winged helix DNA-binding domain-containing protein</fullName>
    </recommendedName>
</protein>
<dbReference type="Proteomes" id="UP000248333">
    <property type="component" value="Unassembled WGS sequence"/>
</dbReference>
<dbReference type="RefSeq" id="WP_110565210.1">
    <property type="nucleotide sequence ID" value="NZ_PYBV01000025.1"/>
</dbReference>
<reference evidence="1 2" key="1">
    <citation type="submission" date="2018-03" db="EMBL/GenBank/DDBJ databases">
        <title>Bioinformatic expansion and discovery of thiopeptide antibiotics.</title>
        <authorList>
            <person name="Schwalen C.J."/>
            <person name="Hudson G.A."/>
            <person name="Mitchell D.A."/>
        </authorList>
    </citation>
    <scope>NUCLEOTIDE SEQUENCE [LARGE SCALE GENOMIC DNA]</scope>
    <source>
        <strain evidence="1 2">NRRL 8041</strain>
    </source>
</reference>
<sequence>MVDRRQVMNFRVRAQQLDRDQGTLADTAVLDIGVQNTGPDGARWALAVRGVDVTALSAKDLILLWTIRGAPHLYRRADVGKVVAAVEPFSDADAGKRIYDASKPLKAAGIENLAALDEVAAHLRAIVTKPTVKGDVSGRLAEVMPEPYLRFCRPCDATHVYEMPFRLATTRAGLELQLDTSPPVLQRITGFRRAAAPGDRFDLIRAYLRLFGPATPKQVADYLDAPVKDVKALWPDDVLEVTVDGEVRSLLAADEEALESADGRSTRLLGPFDLFLQAKDRATLVPDAAHAKDLWPALGRPGGVLVDGELVGTWRPRKSGTTFTVAVQPWRKLPGPTRTAITDQAERLAAYRAVSLTGVDFA</sequence>
<name>A0A318NFY4_9ACTN</name>
<evidence type="ECO:0000313" key="1">
    <source>
        <dbReference type="EMBL" id="PYC67913.1"/>
    </source>
</evidence>
<dbReference type="OrthoDB" id="9148135at2"/>
<gene>
    <name evidence="1" type="ORF">C7C45_19990</name>
</gene>
<dbReference type="PANTHER" id="PTHR38479:SF2">
    <property type="entry name" value="WINGED HELIX DNA-BINDING DOMAIN-CONTAINING PROTEIN"/>
    <property type="match status" value="1"/>
</dbReference>
<evidence type="ECO:0008006" key="3">
    <source>
        <dbReference type="Google" id="ProtNLM"/>
    </source>
</evidence>
<proteinExistence type="predicted"/>
<comment type="caution">
    <text evidence="1">The sequence shown here is derived from an EMBL/GenBank/DDBJ whole genome shotgun (WGS) entry which is preliminary data.</text>
</comment>
<dbReference type="Pfam" id="PF06224">
    <property type="entry name" value="AlkZ-like"/>
    <property type="match status" value="1"/>
</dbReference>
<dbReference type="AlphaFoldDB" id="A0A318NFY4"/>
<dbReference type="PANTHER" id="PTHR38479">
    <property type="entry name" value="LMO0824 PROTEIN"/>
    <property type="match status" value="1"/>
</dbReference>
<keyword evidence="2" id="KW-1185">Reference proteome</keyword>
<evidence type="ECO:0000313" key="2">
    <source>
        <dbReference type="Proteomes" id="UP000248333"/>
    </source>
</evidence>